<name>A0ACC6SGW7_9BACI</name>
<sequence>MIKLRHFFIGCILATIGFFISLLVWGMDQSYIIPGAICIILIGLSMIFSGTMVSGDRMRANYATESSEDRNSRNKMIMGMTLIGSPNLILAIIIYII</sequence>
<evidence type="ECO:0000313" key="1">
    <source>
        <dbReference type="EMBL" id="MEQ2529273.1"/>
    </source>
</evidence>
<dbReference type="Proteomes" id="UP001439875">
    <property type="component" value="Unassembled WGS sequence"/>
</dbReference>
<keyword evidence="2" id="KW-1185">Reference proteome</keyword>
<protein>
    <submittedName>
        <fullName evidence="1">DUF5316 family protein</fullName>
    </submittedName>
</protein>
<proteinExistence type="predicted"/>
<comment type="caution">
    <text evidence="1">The sequence shown here is derived from an EMBL/GenBank/DDBJ whole genome shotgun (WGS) entry which is preliminary data.</text>
</comment>
<organism evidence="1 2">
    <name type="scientific">Robertmurraya yapensis</name>
    <name type="common">ex Hitch et al 2024</name>
    <dbReference type="NCBI Taxonomy" id="3133160"/>
    <lineage>
        <taxon>Bacteria</taxon>
        <taxon>Bacillati</taxon>
        <taxon>Bacillota</taxon>
        <taxon>Bacilli</taxon>
        <taxon>Bacillales</taxon>
        <taxon>Bacillaceae</taxon>
        <taxon>Robertmurraya</taxon>
    </lineage>
</organism>
<reference evidence="1" key="1">
    <citation type="submission" date="2024-03" db="EMBL/GenBank/DDBJ databases">
        <title>Human intestinal bacterial collection.</title>
        <authorList>
            <person name="Pauvert C."/>
            <person name="Hitch T.C.A."/>
            <person name="Clavel T."/>
        </authorList>
    </citation>
    <scope>NUCLEOTIDE SEQUENCE</scope>
    <source>
        <strain evidence="1">CLA-AA-H227</strain>
    </source>
</reference>
<accession>A0ACC6SGW7</accession>
<evidence type="ECO:0000313" key="2">
    <source>
        <dbReference type="Proteomes" id="UP001439875"/>
    </source>
</evidence>
<dbReference type="EMBL" id="JBBMEW010000031">
    <property type="protein sequence ID" value="MEQ2529273.1"/>
    <property type="molecule type" value="Genomic_DNA"/>
</dbReference>
<gene>
    <name evidence="1" type="ORF">WMO40_21590</name>
</gene>